<dbReference type="EMBL" id="QTUC01000001">
    <property type="protein sequence ID" value="REF37963.1"/>
    <property type="molecule type" value="Genomic_DNA"/>
</dbReference>
<evidence type="ECO:0000313" key="1">
    <source>
        <dbReference type="EMBL" id="REF37963.1"/>
    </source>
</evidence>
<protein>
    <submittedName>
        <fullName evidence="1">Uncharacterized protein</fullName>
    </submittedName>
</protein>
<reference evidence="1 2" key="1">
    <citation type="submission" date="2018-08" db="EMBL/GenBank/DDBJ databases">
        <title>Sequencing the genomes of 1000 actinobacteria strains.</title>
        <authorList>
            <person name="Klenk H.-P."/>
        </authorList>
    </citation>
    <scope>NUCLEOTIDE SEQUENCE [LARGE SCALE GENOMIC DNA]</scope>
    <source>
        <strain evidence="1 2">DSM 22891</strain>
    </source>
</reference>
<gene>
    <name evidence="1" type="ORF">DFJ64_3424</name>
</gene>
<accession>A0A3D9VB81</accession>
<organism evidence="1 2">
    <name type="scientific">Thermasporomyces composti</name>
    <dbReference type="NCBI Taxonomy" id="696763"/>
    <lineage>
        <taxon>Bacteria</taxon>
        <taxon>Bacillati</taxon>
        <taxon>Actinomycetota</taxon>
        <taxon>Actinomycetes</taxon>
        <taxon>Propionibacteriales</taxon>
        <taxon>Nocardioidaceae</taxon>
        <taxon>Thermasporomyces</taxon>
    </lineage>
</organism>
<evidence type="ECO:0000313" key="2">
    <source>
        <dbReference type="Proteomes" id="UP000256485"/>
    </source>
</evidence>
<dbReference type="Proteomes" id="UP000256485">
    <property type="component" value="Unassembled WGS sequence"/>
</dbReference>
<name>A0A3D9VB81_THECX</name>
<keyword evidence="2" id="KW-1185">Reference proteome</keyword>
<dbReference type="RefSeq" id="WP_115851333.1">
    <property type="nucleotide sequence ID" value="NZ_QTUC01000001.1"/>
</dbReference>
<sequence>MVGKQGRVTGEIGPGLVGEVMVPVRGGVEAFYAYASVPGERFPIGSQVVIVEYHAPRTVYVAAAV</sequence>
<dbReference type="Gene3D" id="2.40.50.140">
    <property type="entry name" value="Nucleic acid-binding proteins"/>
    <property type="match status" value="1"/>
</dbReference>
<dbReference type="AlphaFoldDB" id="A0A3D9VB81"/>
<proteinExistence type="predicted"/>
<comment type="caution">
    <text evidence="1">The sequence shown here is derived from an EMBL/GenBank/DDBJ whole genome shotgun (WGS) entry which is preliminary data.</text>
</comment>
<dbReference type="OrthoDB" id="4559810at2"/>
<dbReference type="InterPro" id="IPR012340">
    <property type="entry name" value="NA-bd_OB-fold"/>
</dbReference>